<accession>A0AAV1PCK3</accession>
<reference evidence="1 2" key="1">
    <citation type="submission" date="2024-01" db="EMBL/GenBank/DDBJ databases">
        <authorList>
            <person name="Alioto T."/>
            <person name="Alioto T."/>
            <person name="Gomez Garrido J."/>
        </authorList>
    </citation>
    <scope>NUCLEOTIDE SEQUENCE [LARGE SCALE GENOMIC DNA]</scope>
</reference>
<name>A0AAV1PCK3_SCOSC</name>
<dbReference type="Proteomes" id="UP001314229">
    <property type="component" value="Unassembled WGS sequence"/>
</dbReference>
<proteinExistence type="predicted"/>
<dbReference type="EMBL" id="CAWUFR010000129">
    <property type="protein sequence ID" value="CAK6969125.1"/>
    <property type="molecule type" value="Genomic_DNA"/>
</dbReference>
<evidence type="ECO:0000313" key="2">
    <source>
        <dbReference type="Proteomes" id="UP001314229"/>
    </source>
</evidence>
<evidence type="ECO:0000313" key="1">
    <source>
        <dbReference type="EMBL" id="CAK6969125.1"/>
    </source>
</evidence>
<sequence>MGRILPAFLNLRFLSTEIITSRFPSTSTTVVKINTLANIAMTHAGRALPSVASVRSSCPSRGSVRFFMSENVSGITGPQPNAASKSQLCLMSRRYRRYRYVLNETWSAPGCLSEFQKNARQVCYTQ</sequence>
<gene>
    <name evidence="1" type="ORF">FSCOSCO3_A024627</name>
</gene>
<keyword evidence="2" id="KW-1185">Reference proteome</keyword>
<dbReference type="AlphaFoldDB" id="A0AAV1PCK3"/>
<protein>
    <submittedName>
        <fullName evidence="1">Uncharacterized protein</fullName>
    </submittedName>
</protein>
<organism evidence="1 2">
    <name type="scientific">Scomber scombrus</name>
    <name type="common">Atlantic mackerel</name>
    <name type="synonym">Scomber vernalis</name>
    <dbReference type="NCBI Taxonomy" id="13677"/>
    <lineage>
        <taxon>Eukaryota</taxon>
        <taxon>Metazoa</taxon>
        <taxon>Chordata</taxon>
        <taxon>Craniata</taxon>
        <taxon>Vertebrata</taxon>
        <taxon>Euteleostomi</taxon>
        <taxon>Actinopterygii</taxon>
        <taxon>Neopterygii</taxon>
        <taxon>Teleostei</taxon>
        <taxon>Neoteleostei</taxon>
        <taxon>Acanthomorphata</taxon>
        <taxon>Pelagiaria</taxon>
        <taxon>Scombriformes</taxon>
        <taxon>Scombridae</taxon>
        <taxon>Scomber</taxon>
    </lineage>
</organism>
<comment type="caution">
    <text evidence="1">The sequence shown here is derived from an EMBL/GenBank/DDBJ whole genome shotgun (WGS) entry which is preliminary data.</text>
</comment>